<dbReference type="InterPro" id="IPR000182">
    <property type="entry name" value="GNAT_dom"/>
</dbReference>
<dbReference type="Proteomes" id="UP000295560">
    <property type="component" value="Unassembled WGS sequence"/>
</dbReference>
<dbReference type="InterPro" id="IPR016181">
    <property type="entry name" value="Acyl_CoA_acyltransferase"/>
</dbReference>
<reference evidence="4 5" key="1">
    <citation type="submission" date="2019-03" db="EMBL/GenBank/DDBJ databases">
        <title>Sequencing the genomes of 1000 actinobacteria strains.</title>
        <authorList>
            <person name="Klenk H.-P."/>
        </authorList>
    </citation>
    <scope>NUCLEOTIDE SEQUENCE [LARGE SCALE GENOMIC DNA]</scope>
    <source>
        <strain evidence="4 5">DSM 44969</strain>
    </source>
</reference>
<dbReference type="PROSITE" id="PS51186">
    <property type="entry name" value="GNAT"/>
    <property type="match status" value="1"/>
</dbReference>
<evidence type="ECO:0000256" key="2">
    <source>
        <dbReference type="ARBA" id="ARBA00023315"/>
    </source>
</evidence>
<keyword evidence="1 4" id="KW-0808">Transferase</keyword>
<dbReference type="EMBL" id="SMFZ01000001">
    <property type="protein sequence ID" value="TCK26994.1"/>
    <property type="molecule type" value="Genomic_DNA"/>
</dbReference>
<comment type="caution">
    <text evidence="4">The sequence shown here is derived from an EMBL/GenBank/DDBJ whole genome shotgun (WGS) entry which is preliminary data.</text>
</comment>
<keyword evidence="2" id="KW-0012">Acyltransferase</keyword>
<feature type="domain" description="N-acetyltransferase" evidence="3">
    <location>
        <begin position="7"/>
        <end position="171"/>
    </location>
</feature>
<dbReference type="RefSeq" id="WP_243653449.1">
    <property type="nucleotide sequence ID" value="NZ_SMFZ01000001.1"/>
</dbReference>
<evidence type="ECO:0000313" key="5">
    <source>
        <dbReference type="Proteomes" id="UP000295560"/>
    </source>
</evidence>
<organism evidence="4 5">
    <name type="scientific">Pseudonocardia endophytica</name>
    <dbReference type="NCBI Taxonomy" id="401976"/>
    <lineage>
        <taxon>Bacteria</taxon>
        <taxon>Bacillati</taxon>
        <taxon>Actinomycetota</taxon>
        <taxon>Actinomycetes</taxon>
        <taxon>Pseudonocardiales</taxon>
        <taxon>Pseudonocardiaceae</taxon>
        <taxon>Pseudonocardia</taxon>
    </lineage>
</organism>
<evidence type="ECO:0000259" key="3">
    <source>
        <dbReference type="PROSITE" id="PS51186"/>
    </source>
</evidence>
<keyword evidence="5" id="KW-1185">Reference proteome</keyword>
<dbReference type="Pfam" id="PF00583">
    <property type="entry name" value="Acetyltransf_1"/>
    <property type="match status" value="1"/>
</dbReference>
<sequence length="179" mass="19611">MSAPARVAFLPADAARDGAAMASLAEMVNAVYTVADTGLWTEPFHRTNPDELVRHTRDGELAVARVDSRVVGCVRVRMVDDATAEFGLLAADSSQRGTGIGRELVRFAEQTARATGRTVMELELMAPRDGPHPAKDFLAAWYGRLGYRFVGQNDLATVHPGLGPRLARPCDFRRYRKDL</sequence>
<dbReference type="InterPro" id="IPR050832">
    <property type="entry name" value="Bact_Acetyltransf"/>
</dbReference>
<dbReference type="CDD" id="cd04301">
    <property type="entry name" value="NAT_SF"/>
    <property type="match status" value="1"/>
</dbReference>
<gene>
    <name evidence="4" type="ORF">EV378_2844</name>
</gene>
<dbReference type="GO" id="GO:0016747">
    <property type="term" value="F:acyltransferase activity, transferring groups other than amino-acyl groups"/>
    <property type="evidence" value="ECO:0007669"/>
    <property type="project" value="InterPro"/>
</dbReference>
<evidence type="ECO:0000313" key="4">
    <source>
        <dbReference type="EMBL" id="TCK26994.1"/>
    </source>
</evidence>
<dbReference type="PANTHER" id="PTHR43877:SF2">
    <property type="entry name" value="AMINOALKYLPHOSPHONATE N-ACETYLTRANSFERASE-RELATED"/>
    <property type="match status" value="1"/>
</dbReference>
<protein>
    <submittedName>
        <fullName evidence="4">Acetyltransferase (GNAT) family protein</fullName>
    </submittedName>
</protein>
<dbReference type="AlphaFoldDB" id="A0A4R1HW69"/>
<dbReference type="PANTHER" id="PTHR43877">
    <property type="entry name" value="AMINOALKYLPHOSPHONATE N-ACETYLTRANSFERASE-RELATED-RELATED"/>
    <property type="match status" value="1"/>
</dbReference>
<evidence type="ECO:0000256" key="1">
    <source>
        <dbReference type="ARBA" id="ARBA00022679"/>
    </source>
</evidence>
<accession>A0A4R1HW69</accession>
<name>A0A4R1HW69_PSEEN</name>
<dbReference type="Gene3D" id="3.40.630.30">
    <property type="match status" value="1"/>
</dbReference>
<dbReference type="SUPFAM" id="SSF55729">
    <property type="entry name" value="Acyl-CoA N-acyltransferases (Nat)"/>
    <property type="match status" value="1"/>
</dbReference>
<proteinExistence type="predicted"/>